<proteinExistence type="predicted"/>
<organism evidence="3 4">
    <name type="scientific">Enterococcus faecalis</name>
    <name type="common">Streptococcus faecalis</name>
    <dbReference type="NCBI Taxonomy" id="1351"/>
    <lineage>
        <taxon>Bacteria</taxon>
        <taxon>Bacillati</taxon>
        <taxon>Bacillota</taxon>
        <taxon>Bacilli</taxon>
        <taxon>Lactobacillales</taxon>
        <taxon>Enterococcaceae</taxon>
        <taxon>Enterococcus</taxon>
    </lineage>
</organism>
<evidence type="ECO:0000313" key="4">
    <source>
        <dbReference type="Proteomes" id="UP000429730"/>
    </source>
</evidence>
<dbReference type="InterPro" id="IPR005021">
    <property type="entry name" value="Terminase_largesu-like"/>
</dbReference>
<evidence type="ECO:0000313" key="3">
    <source>
        <dbReference type="EMBL" id="MXS51679.1"/>
    </source>
</evidence>
<evidence type="ECO:0000259" key="2">
    <source>
        <dbReference type="Pfam" id="PF20441"/>
    </source>
</evidence>
<evidence type="ECO:0000259" key="1">
    <source>
        <dbReference type="Pfam" id="PF03354"/>
    </source>
</evidence>
<dbReference type="InterPro" id="IPR027417">
    <property type="entry name" value="P-loop_NTPase"/>
</dbReference>
<accession>A0AAP6V7F9</accession>
<dbReference type="InterPro" id="IPR046461">
    <property type="entry name" value="TerL_ATPase"/>
</dbReference>
<dbReference type="PANTHER" id="PTHR41287">
    <property type="match status" value="1"/>
</dbReference>
<dbReference type="EMBL" id="WVTJ01000003">
    <property type="protein sequence ID" value="MXS51679.1"/>
    <property type="molecule type" value="Genomic_DNA"/>
</dbReference>
<dbReference type="GO" id="GO:0004519">
    <property type="term" value="F:endonuclease activity"/>
    <property type="evidence" value="ECO:0007669"/>
    <property type="project" value="InterPro"/>
</dbReference>
<dbReference type="Proteomes" id="UP000429730">
    <property type="component" value="Unassembled WGS sequence"/>
</dbReference>
<protein>
    <submittedName>
        <fullName evidence="3">Terminase large subunit</fullName>
    </submittedName>
</protein>
<name>A0AAP6V7F9_ENTFL</name>
<dbReference type="PANTHER" id="PTHR41287:SF1">
    <property type="entry name" value="PROTEIN YMFN"/>
    <property type="match status" value="1"/>
</dbReference>
<reference evidence="3 4" key="1">
    <citation type="submission" date="2019-04" db="EMBL/GenBank/DDBJ databases">
        <title>Step-wise assembly of the neonatal virome modulated by breast feeding.</title>
        <authorList>
            <person name="Liang G."/>
            <person name="Bushman F."/>
        </authorList>
    </citation>
    <scope>NUCLEOTIDE SEQUENCE [LARGE SCALE GENOMIC DNA]</scope>
    <source>
        <strain evidence="3 4">E3754</strain>
    </source>
</reference>
<gene>
    <name evidence="3" type="ORF">GTI81_02905</name>
</gene>
<dbReference type="Pfam" id="PF03354">
    <property type="entry name" value="TerL_ATPase"/>
    <property type="match status" value="1"/>
</dbReference>
<comment type="caution">
    <text evidence="3">The sequence shown here is derived from an EMBL/GenBank/DDBJ whole genome shotgun (WGS) entry which is preliminary data.</text>
</comment>
<sequence>MDYQETNIFKYWKSFRQNGGSTVVSLKIFKLYKKLVADLKNTDSDYYFDPKRAKHPIDFIEKFCHPSKGKQANKPLKLMLWQKAMIEAIFGFVDIEGNRKYQRVFLLIGRKNGKSAIAAAIGLYMMIADQENGSQILATAAKKDQAKIIWQEAKLMVKKSPTLRKMIKARVADMVAEFNDAEFKPLASDSDSLDGLNAHCSLMDEIHSWKGRGGRPLYDVIVDSMSAREQPLILITTTSGTTREDIFDELREEMGDIIDGWDNAEGYHDDRTIPFMYELDDPEEWRDEELWVKANPGIGVIKKLQSLKEKVDLAKQNPRMVRNMLCKEFNINESDTDSWLSFNDFNNESTFNVLELKPRYFIGGIDLSATTDLTCATAIFGIKDDPNKLYVMQQYFMPSDLFEERMKDDKVPYDKWKDQGIITLSGDSKVDYKDVTKWFVKLQMVYDIYPFKIGYDAWSSAYLIDELKNAFGPSVPEAVYQGFKSLSAPMKALGADLMSNNINYNNNGLLKWCISNTRIKTDENANIKPVKGNNPRKRIDGLASLLDAYATYERYMEEYLGVV</sequence>
<dbReference type="Pfam" id="PF20441">
    <property type="entry name" value="TerL_nuclease"/>
    <property type="match status" value="1"/>
</dbReference>
<feature type="domain" description="Terminase large subunit-like ATPase" evidence="1">
    <location>
        <begin position="81"/>
        <end position="253"/>
    </location>
</feature>
<dbReference type="AlphaFoldDB" id="A0AAP6V7F9"/>
<dbReference type="RefSeq" id="WP_160808206.1">
    <property type="nucleotide sequence ID" value="NZ_CP197307.1"/>
</dbReference>
<feature type="domain" description="Terminase large subunit-like endonuclease" evidence="2">
    <location>
        <begin position="269"/>
        <end position="549"/>
    </location>
</feature>
<dbReference type="InterPro" id="IPR046462">
    <property type="entry name" value="TerL_nuclease"/>
</dbReference>
<dbReference type="Gene3D" id="3.40.50.300">
    <property type="entry name" value="P-loop containing nucleotide triphosphate hydrolases"/>
    <property type="match status" value="1"/>
</dbReference>